<sequence length="116" mass="12705">HGDAIPIKESSSGFAGVLRERETPSAVRAVGRAFLCRGFDLGSCVRLRGRGTGGPGVLSRPASDLSDRRTGTLWAALPTRKPLVRRHLRRDRRARVRGFYGQVVVRLAGERNLRAS</sequence>
<feature type="non-terminal residue" evidence="1">
    <location>
        <position position="1"/>
    </location>
</feature>
<gene>
    <name evidence="1" type="ORF">PODLI_1B004498</name>
</gene>
<dbReference type="EMBL" id="OX395134">
    <property type="protein sequence ID" value="CAI5784647.1"/>
    <property type="molecule type" value="Genomic_DNA"/>
</dbReference>
<evidence type="ECO:0000313" key="2">
    <source>
        <dbReference type="Proteomes" id="UP001178461"/>
    </source>
</evidence>
<keyword evidence="2" id="KW-1185">Reference proteome</keyword>
<dbReference type="AlphaFoldDB" id="A0AA35KW28"/>
<evidence type="ECO:0000313" key="1">
    <source>
        <dbReference type="EMBL" id="CAI5784647.1"/>
    </source>
</evidence>
<proteinExistence type="predicted"/>
<protein>
    <submittedName>
        <fullName evidence="1">Uncharacterized protein</fullName>
    </submittedName>
</protein>
<reference evidence="1" key="1">
    <citation type="submission" date="2022-12" db="EMBL/GenBank/DDBJ databases">
        <authorList>
            <person name="Alioto T."/>
            <person name="Alioto T."/>
            <person name="Gomez Garrido J."/>
        </authorList>
    </citation>
    <scope>NUCLEOTIDE SEQUENCE</scope>
</reference>
<dbReference type="Proteomes" id="UP001178461">
    <property type="component" value="Chromosome 9"/>
</dbReference>
<accession>A0AA35KW28</accession>
<name>A0AA35KW28_9SAUR</name>
<organism evidence="1 2">
    <name type="scientific">Podarcis lilfordi</name>
    <name type="common">Lilford's wall lizard</name>
    <dbReference type="NCBI Taxonomy" id="74358"/>
    <lineage>
        <taxon>Eukaryota</taxon>
        <taxon>Metazoa</taxon>
        <taxon>Chordata</taxon>
        <taxon>Craniata</taxon>
        <taxon>Vertebrata</taxon>
        <taxon>Euteleostomi</taxon>
        <taxon>Lepidosauria</taxon>
        <taxon>Squamata</taxon>
        <taxon>Bifurcata</taxon>
        <taxon>Unidentata</taxon>
        <taxon>Episquamata</taxon>
        <taxon>Laterata</taxon>
        <taxon>Lacertibaenia</taxon>
        <taxon>Lacertidae</taxon>
        <taxon>Podarcis</taxon>
    </lineage>
</organism>